<evidence type="ECO:0000256" key="14">
    <source>
        <dbReference type="ARBA" id="ARBA00023136"/>
    </source>
</evidence>
<evidence type="ECO:0000256" key="15">
    <source>
        <dbReference type="ARBA" id="ARBA00023170"/>
    </source>
</evidence>
<sequence length="822" mass="89995">MVVVLLLKLLLFQLLACATPLSFNFSSFPNGLTNLSIEGDAFVDGTFLRLTKSAADIRQDQSVGRATYSQPFLLRENATGKLADFTTNFTFVIHSKTPYYADGLAFFLAPNGSSLNTAVGVGGSLGLPVTIPLNNESTNLYPFVAVEFDIFRNNQTCVNDPVGDHIGIDINSVNSKVLNPWNGSITTGGENNARIRYDSGSKILSVGYTSFVNGVPVWGNISYIVDLNEYLQGYVIVGFSAATGALTALHKINSWNFSSTELRDENEFNNSAPVVPVPEPNPIVEPGTGNGVNVGLVVGLVVGGCVVLAGGLVLVWCICWRKGKRGESSDDEYPMVNDSIDEEFEKGTGPKKFSYKTLAQSTGNFDEGEKLGEGGFGGVYRGFIEDLDSYVAVKRISSGSRQGMKEYAAEVRIISRLRHRNLVQLIGWCHEKRELLLVYEFMSNGSLDSHLFKPKTVLHWEARYRIAQGLASGLFYLHEEWEQCVLHRDIKSSNIMLDSNFNAKLGDFGLARLVDHGKQSQTTVLAGTMGYMAPECLTTGKASKETDVYSFGVVALEIACGRKPIDPKLGRTQINMVEWVWELYGEGKIIEAADPKLCGEFDAKQMECLLIVGLWCAHPDYTMRPSIQQTIQVLNFEVPLPILPSKMPVASYLSLPVSFSISSSYNTDLERRQTESSGHGYNTNSSQFTSSSASNSSPSASLLISHKSTFSLKQSLQIKQFGSSEANNINKRIGSVIMWALTSTLSSLTLPLPGMVILMKENETMLGLVITPAQKNLSVAFTSFQNGTNGTEVEVIKYLSYIIDLKQYLPYWVIVGFSATIG</sequence>
<comment type="similarity">
    <text evidence="4">In the C-terminal section; belongs to the protein kinase superfamily. Ser/Thr protein kinase family.</text>
</comment>
<dbReference type="InterPro" id="IPR050528">
    <property type="entry name" value="L-type_Lectin-RKs"/>
</dbReference>
<keyword evidence="14 19" id="KW-0472">Membrane</keyword>
<evidence type="ECO:0000256" key="1">
    <source>
        <dbReference type="ARBA" id="ARBA00004251"/>
    </source>
</evidence>
<evidence type="ECO:0000256" key="19">
    <source>
        <dbReference type="SAM" id="Phobius"/>
    </source>
</evidence>
<dbReference type="EMBL" id="RDQH01000329">
    <property type="protein sequence ID" value="RXI03028.1"/>
    <property type="molecule type" value="Genomic_DNA"/>
</dbReference>
<keyword evidence="10 17" id="KW-0547">Nucleotide-binding</keyword>
<dbReference type="CDD" id="cd06899">
    <property type="entry name" value="lectin_legume_LecRK_Arcelin_ConA"/>
    <property type="match status" value="1"/>
</dbReference>
<evidence type="ECO:0000256" key="11">
    <source>
        <dbReference type="ARBA" id="ARBA00022777"/>
    </source>
</evidence>
<evidence type="ECO:0000313" key="23">
    <source>
        <dbReference type="Proteomes" id="UP000290289"/>
    </source>
</evidence>
<dbReference type="Gene3D" id="3.30.200.20">
    <property type="entry name" value="Phosphorylase Kinase, domain 1"/>
    <property type="match status" value="1"/>
</dbReference>
<keyword evidence="15" id="KW-0675">Receptor</keyword>
<accession>A0A498K6K6</accession>
<dbReference type="InterPro" id="IPR011009">
    <property type="entry name" value="Kinase-like_dom_sf"/>
</dbReference>
<organism evidence="22 23">
    <name type="scientific">Malus domestica</name>
    <name type="common">Apple</name>
    <name type="synonym">Pyrus malus</name>
    <dbReference type="NCBI Taxonomy" id="3750"/>
    <lineage>
        <taxon>Eukaryota</taxon>
        <taxon>Viridiplantae</taxon>
        <taxon>Streptophyta</taxon>
        <taxon>Embryophyta</taxon>
        <taxon>Tracheophyta</taxon>
        <taxon>Spermatophyta</taxon>
        <taxon>Magnoliopsida</taxon>
        <taxon>eudicotyledons</taxon>
        <taxon>Gunneridae</taxon>
        <taxon>Pentapetalae</taxon>
        <taxon>rosids</taxon>
        <taxon>fabids</taxon>
        <taxon>Rosales</taxon>
        <taxon>Rosaceae</taxon>
        <taxon>Amygdaloideae</taxon>
        <taxon>Maleae</taxon>
        <taxon>Malus</taxon>
    </lineage>
</organism>
<dbReference type="InterPro" id="IPR017441">
    <property type="entry name" value="Protein_kinase_ATP_BS"/>
</dbReference>
<evidence type="ECO:0000256" key="18">
    <source>
        <dbReference type="SAM" id="MobiDB-lite"/>
    </source>
</evidence>
<dbReference type="InterPro" id="IPR000719">
    <property type="entry name" value="Prot_kinase_dom"/>
</dbReference>
<evidence type="ECO:0000256" key="8">
    <source>
        <dbReference type="ARBA" id="ARBA00022729"/>
    </source>
</evidence>
<dbReference type="FunFam" id="3.30.200.20:FF:000168">
    <property type="entry name" value="L-type lectin-domain containing receptor kinase IX.1"/>
    <property type="match status" value="1"/>
</dbReference>
<dbReference type="CDD" id="cd14066">
    <property type="entry name" value="STKc_IRAK"/>
    <property type="match status" value="1"/>
</dbReference>
<dbReference type="GO" id="GO:0030246">
    <property type="term" value="F:carbohydrate binding"/>
    <property type="evidence" value="ECO:0007669"/>
    <property type="project" value="UniProtKB-KW"/>
</dbReference>
<dbReference type="InterPro" id="IPR001220">
    <property type="entry name" value="Legume_lectin_dom"/>
</dbReference>
<dbReference type="AlphaFoldDB" id="A0A498K6K6"/>
<gene>
    <name evidence="22" type="ORF">DVH24_003106</name>
</gene>
<dbReference type="InterPro" id="IPR008271">
    <property type="entry name" value="Ser/Thr_kinase_AS"/>
</dbReference>
<dbReference type="InterPro" id="IPR013320">
    <property type="entry name" value="ConA-like_dom_sf"/>
</dbReference>
<keyword evidence="6" id="KW-0808">Transferase</keyword>
<evidence type="ECO:0000256" key="2">
    <source>
        <dbReference type="ARBA" id="ARBA00007606"/>
    </source>
</evidence>
<protein>
    <recommendedName>
        <fullName evidence="21">Protein kinase domain-containing protein</fullName>
    </recommendedName>
</protein>
<dbReference type="GO" id="GO:0002229">
    <property type="term" value="P:defense response to oomycetes"/>
    <property type="evidence" value="ECO:0007669"/>
    <property type="project" value="UniProtKB-ARBA"/>
</dbReference>
<feature type="region of interest" description="Disordered" evidence="18">
    <location>
        <begin position="671"/>
        <end position="694"/>
    </location>
</feature>
<name>A0A498K6K6_MALDO</name>
<comment type="subcellular location">
    <subcellularLocation>
        <location evidence="1">Cell membrane</location>
        <topology evidence="1">Single-pass type I membrane protein</topology>
    </subcellularLocation>
</comment>
<evidence type="ECO:0000256" key="5">
    <source>
        <dbReference type="ARBA" id="ARBA00022475"/>
    </source>
</evidence>
<evidence type="ECO:0000256" key="4">
    <source>
        <dbReference type="ARBA" id="ARBA00010217"/>
    </source>
</evidence>
<dbReference type="Proteomes" id="UP000290289">
    <property type="component" value="Chromosome 3"/>
</dbReference>
<dbReference type="Pfam" id="PF00069">
    <property type="entry name" value="Pkinase"/>
    <property type="match status" value="1"/>
</dbReference>
<comment type="similarity">
    <text evidence="2">Belongs to the leguminous lectin family.</text>
</comment>
<dbReference type="GO" id="GO:0005524">
    <property type="term" value="F:ATP binding"/>
    <property type="evidence" value="ECO:0007669"/>
    <property type="project" value="UniProtKB-UniRule"/>
</dbReference>
<evidence type="ECO:0000256" key="20">
    <source>
        <dbReference type="SAM" id="SignalP"/>
    </source>
</evidence>
<keyword evidence="7 19" id="KW-0812">Transmembrane</keyword>
<keyword evidence="12 17" id="KW-0067">ATP-binding</keyword>
<evidence type="ECO:0000256" key="3">
    <source>
        <dbReference type="ARBA" id="ARBA00008536"/>
    </source>
</evidence>
<keyword evidence="8 20" id="KW-0732">Signal</keyword>
<evidence type="ECO:0000256" key="10">
    <source>
        <dbReference type="ARBA" id="ARBA00022741"/>
    </source>
</evidence>
<comment type="caution">
    <text evidence="22">The sequence shown here is derived from an EMBL/GenBank/DDBJ whole genome shotgun (WGS) entry which is preliminary data.</text>
</comment>
<feature type="compositionally biased region" description="Polar residues" evidence="18">
    <location>
        <begin position="675"/>
        <end position="684"/>
    </location>
</feature>
<dbReference type="SMART" id="SM00220">
    <property type="entry name" value="S_TKc"/>
    <property type="match status" value="1"/>
</dbReference>
<evidence type="ECO:0000259" key="21">
    <source>
        <dbReference type="PROSITE" id="PS50011"/>
    </source>
</evidence>
<dbReference type="PROSITE" id="PS00107">
    <property type="entry name" value="PROTEIN_KINASE_ATP"/>
    <property type="match status" value="1"/>
</dbReference>
<feature type="binding site" evidence="17">
    <location>
        <position position="394"/>
    </location>
    <ligand>
        <name>ATP</name>
        <dbReference type="ChEBI" id="CHEBI:30616"/>
    </ligand>
</feature>
<dbReference type="SUPFAM" id="SSF56112">
    <property type="entry name" value="Protein kinase-like (PK-like)"/>
    <property type="match status" value="1"/>
</dbReference>
<evidence type="ECO:0000256" key="6">
    <source>
        <dbReference type="ARBA" id="ARBA00022679"/>
    </source>
</evidence>
<keyword evidence="9" id="KW-0430">Lectin</keyword>
<evidence type="ECO:0000313" key="22">
    <source>
        <dbReference type="EMBL" id="RXI03028.1"/>
    </source>
</evidence>
<dbReference type="Gene3D" id="2.60.120.200">
    <property type="match status" value="1"/>
</dbReference>
<comment type="similarity">
    <text evidence="3">In the N-terminal section; belongs to the leguminous lectin family.</text>
</comment>
<keyword evidence="16" id="KW-0325">Glycoprotein</keyword>
<feature type="transmembrane region" description="Helical" evidence="19">
    <location>
        <begin position="294"/>
        <end position="319"/>
    </location>
</feature>
<feature type="chain" id="PRO_5019804291" description="Protein kinase domain-containing protein" evidence="20">
    <location>
        <begin position="19"/>
        <end position="822"/>
    </location>
</feature>
<evidence type="ECO:0000256" key="12">
    <source>
        <dbReference type="ARBA" id="ARBA00022840"/>
    </source>
</evidence>
<dbReference type="PROSITE" id="PS00108">
    <property type="entry name" value="PROTEIN_KINASE_ST"/>
    <property type="match status" value="1"/>
</dbReference>
<evidence type="ECO:0000256" key="13">
    <source>
        <dbReference type="ARBA" id="ARBA00022989"/>
    </source>
</evidence>
<keyword evidence="23" id="KW-1185">Reference proteome</keyword>
<feature type="transmembrane region" description="Helical" evidence="19">
    <location>
        <begin position="736"/>
        <end position="759"/>
    </location>
</feature>
<feature type="signal peptide" evidence="20">
    <location>
        <begin position="1"/>
        <end position="18"/>
    </location>
</feature>
<dbReference type="Gene3D" id="1.10.510.10">
    <property type="entry name" value="Transferase(Phosphotransferase) domain 1"/>
    <property type="match status" value="1"/>
</dbReference>
<dbReference type="GO" id="GO:0004672">
    <property type="term" value="F:protein kinase activity"/>
    <property type="evidence" value="ECO:0007669"/>
    <property type="project" value="InterPro"/>
</dbReference>
<dbReference type="FunFam" id="1.10.510.10:FF:000240">
    <property type="entry name" value="Lectin-domain containing receptor kinase A4.3"/>
    <property type="match status" value="1"/>
</dbReference>
<reference evidence="22 23" key="1">
    <citation type="submission" date="2018-10" db="EMBL/GenBank/DDBJ databases">
        <title>A high-quality apple genome assembly.</title>
        <authorList>
            <person name="Hu J."/>
        </authorList>
    </citation>
    <scope>NUCLEOTIDE SEQUENCE [LARGE SCALE GENOMIC DNA]</scope>
    <source>
        <strain evidence="23">cv. HFTH1</strain>
        <tissue evidence="22">Young leaf</tissue>
    </source>
</reference>
<keyword evidence="13 19" id="KW-1133">Transmembrane helix</keyword>
<keyword evidence="5" id="KW-1003">Cell membrane</keyword>
<keyword evidence="11" id="KW-0418">Kinase</keyword>
<feature type="domain" description="Protein kinase" evidence="21">
    <location>
        <begin position="365"/>
        <end position="643"/>
    </location>
</feature>
<dbReference type="GO" id="GO:0005886">
    <property type="term" value="C:plasma membrane"/>
    <property type="evidence" value="ECO:0007669"/>
    <property type="project" value="UniProtKB-SubCell"/>
</dbReference>
<dbReference type="PROSITE" id="PS50011">
    <property type="entry name" value="PROTEIN_KINASE_DOM"/>
    <property type="match status" value="1"/>
</dbReference>
<feature type="compositionally biased region" description="Low complexity" evidence="18">
    <location>
        <begin position="685"/>
        <end position="694"/>
    </location>
</feature>
<dbReference type="PANTHER" id="PTHR27007">
    <property type="match status" value="1"/>
</dbReference>
<dbReference type="SUPFAM" id="SSF49899">
    <property type="entry name" value="Concanavalin A-like lectins/glucanases"/>
    <property type="match status" value="1"/>
</dbReference>
<evidence type="ECO:0000256" key="16">
    <source>
        <dbReference type="ARBA" id="ARBA00023180"/>
    </source>
</evidence>
<evidence type="ECO:0000256" key="7">
    <source>
        <dbReference type="ARBA" id="ARBA00022692"/>
    </source>
</evidence>
<proteinExistence type="inferred from homology"/>
<dbReference type="Pfam" id="PF00139">
    <property type="entry name" value="Lectin_legB"/>
    <property type="match status" value="1"/>
</dbReference>
<evidence type="ECO:0000256" key="17">
    <source>
        <dbReference type="PROSITE-ProRule" id="PRU10141"/>
    </source>
</evidence>
<evidence type="ECO:0000256" key="9">
    <source>
        <dbReference type="ARBA" id="ARBA00022734"/>
    </source>
</evidence>